<sequence length="299" mass="33424">MTSHARALGAALLAGACLAAAPARAGEGMFSRLYTTDLTPKGHVEVEQVVRERAGRRFGHYDATDFRSELEVGVTDDLQASLYVNSNRMHATGAPDDDDPSADTGFTRHRFSPQSVSAEFVYRALSPYKNKGGWGLALYLEPEYDFRDLHNGLRYAPGTFELETRAIVQKNFAEDRVIVAYNLVLEAESIRFAGRDDTNSELDWNNELGVTARVAPKVYLGVEGRNHNEYGNFTHHEHSVYWVGPSLHFAGQHGWATLGWLHQVAGNPGYDEDGRDIGRHLFLRSHERDELTLKYGIPF</sequence>
<dbReference type="EMBL" id="JAHXZN010000003">
    <property type="protein sequence ID" value="MBW6531443.1"/>
    <property type="molecule type" value="Genomic_DNA"/>
</dbReference>
<accession>A0ABS7BPH4</accession>
<dbReference type="Pfam" id="PF20367">
    <property type="entry name" value="DUF6662"/>
    <property type="match status" value="1"/>
</dbReference>
<dbReference type="InterPro" id="IPR046603">
    <property type="entry name" value="DUF6662"/>
</dbReference>
<dbReference type="PROSITE" id="PS51257">
    <property type="entry name" value="PROKAR_LIPOPROTEIN"/>
    <property type="match status" value="1"/>
</dbReference>
<evidence type="ECO:0000313" key="3">
    <source>
        <dbReference type="Proteomes" id="UP000759103"/>
    </source>
</evidence>
<proteinExistence type="predicted"/>
<evidence type="ECO:0008006" key="4">
    <source>
        <dbReference type="Google" id="ProtNLM"/>
    </source>
</evidence>
<organism evidence="2 3">
    <name type="scientific">Sphingomonas citri</name>
    <dbReference type="NCBI Taxonomy" id="2862499"/>
    <lineage>
        <taxon>Bacteria</taxon>
        <taxon>Pseudomonadati</taxon>
        <taxon>Pseudomonadota</taxon>
        <taxon>Alphaproteobacteria</taxon>
        <taxon>Sphingomonadales</taxon>
        <taxon>Sphingomonadaceae</taxon>
        <taxon>Sphingomonas</taxon>
    </lineage>
</organism>
<gene>
    <name evidence="2" type="ORF">KZ820_11925</name>
</gene>
<protein>
    <recommendedName>
        <fullName evidence="4">Lipoprotein</fullName>
    </recommendedName>
</protein>
<reference evidence="2 3" key="1">
    <citation type="submission" date="2021-07" db="EMBL/GenBank/DDBJ databases">
        <title>Sphingomonas sp.</title>
        <authorList>
            <person name="Feng G."/>
            <person name="Li J."/>
            <person name="Pan M."/>
        </authorList>
    </citation>
    <scope>NUCLEOTIDE SEQUENCE [LARGE SCALE GENOMIC DNA]</scope>
    <source>
        <strain evidence="2 3">RRHST34</strain>
    </source>
</reference>
<feature type="chain" id="PRO_5046937937" description="Lipoprotein" evidence="1">
    <location>
        <begin position="26"/>
        <end position="299"/>
    </location>
</feature>
<evidence type="ECO:0000313" key="2">
    <source>
        <dbReference type="EMBL" id="MBW6531443.1"/>
    </source>
</evidence>
<keyword evidence="3" id="KW-1185">Reference proteome</keyword>
<name>A0ABS7BPH4_9SPHN</name>
<comment type="caution">
    <text evidence="2">The sequence shown here is derived from an EMBL/GenBank/DDBJ whole genome shotgun (WGS) entry which is preliminary data.</text>
</comment>
<keyword evidence="1" id="KW-0732">Signal</keyword>
<evidence type="ECO:0000256" key="1">
    <source>
        <dbReference type="SAM" id="SignalP"/>
    </source>
</evidence>
<dbReference type="Proteomes" id="UP000759103">
    <property type="component" value="Unassembled WGS sequence"/>
</dbReference>
<dbReference type="RefSeq" id="WP_219748821.1">
    <property type="nucleotide sequence ID" value="NZ_JAHXZN010000003.1"/>
</dbReference>
<feature type="signal peptide" evidence="1">
    <location>
        <begin position="1"/>
        <end position="25"/>
    </location>
</feature>